<organism evidence="5 6">
    <name type="scientific">Williamsia serinedens</name>
    <dbReference type="NCBI Taxonomy" id="391736"/>
    <lineage>
        <taxon>Bacteria</taxon>
        <taxon>Bacillati</taxon>
        <taxon>Actinomycetota</taxon>
        <taxon>Actinomycetes</taxon>
        <taxon>Mycobacteriales</taxon>
        <taxon>Nocardiaceae</taxon>
        <taxon>Williamsia</taxon>
    </lineage>
</organism>
<sequence length="379" mass="40200">MGQVIVVAVMLVLVVAVLHRRYVRSARLPRAVAVAVDGVIGVGTTLAVVGVLSGRALDPVWARWPALLGWTWMAAVLYLVLGTVLVGVLTLTMRSVAGLRERDSTAARLRVHRIGSATVAVISFVTVGYGLAEAADPRVTRTTVTLDRLPSEFDGVRVALVSDLHAGPARGASFVQKVVDEIRGQSPDMIVLAGDLTDGTVELVGGDLAPLRDLSAPLGVFAVSGNHEFYADDGGRWLDLWSDLGVTVLRNERRSVERGGASIDVVGINDATAPAPYQPDLDRALAGRDPDRLAFLVAHQPRQAFEASERGVDLQVSGHTHAGQIWPIRYLVPLQQPTVEGLDRVGSTAVYTSRGAGAWGPPVRVGAPPEVAVLELRAA</sequence>
<feature type="transmembrane region" description="Helical" evidence="3">
    <location>
        <begin position="114"/>
        <end position="132"/>
    </location>
</feature>
<keyword evidence="3" id="KW-0472">Membrane</keyword>
<dbReference type="EMBL" id="JAMTCG010000001">
    <property type="protein sequence ID" value="MCP2159374.1"/>
    <property type="molecule type" value="Genomic_DNA"/>
</dbReference>
<gene>
    <name evidence="5" type="ORF">LX12_000538</name>
</gene>
<name>A0ABT1GWM0_9NOCA</name>
<evidence type="ECO:0000256" key="2">
    <source>
        <dbReference type="ARBA" id="ARBA00022801"/>
    </source>
</evidence>
<dbReference type="Gene3D" id="3.60.21.10">
    <property type="match status" value="1"/>
</dbReference>
<comment type="caution">
    <text evidence="5">The sequence shown here is derived from an EMBL/GenBank/DDBJ whole genome shotgun (WGS) entry which is preliminary data.</text>
</comment>
<evidence type="ECO:0000259" key="4">
    <source>
        <dbReference type="Pfam" id="PF00149"/>
    </source>
</evidence>
<dbReference type="InterPro" id="IPR051158">
    <property type="entry name" value="Metallophosphoesterase_sf"/>
</dbReference>
<keyword evidence="3" id="KW-0812">Transmembrane</keyword>
<dbReference type="RefSeq" id="WP_253652946.1">
    <property type="nucleotide sequence ID" value="NZ_BAAAOE010000004.1"/>
</dbReference>
<dbReference type="Pfam" id="PF00149">
    <property type="entry name" value="Metallophos"/>
    <property type="match status" value="1"/>
</dbReference>
<accession>A0ABT1GWM0</accession>
<feature type="transmembrane region" description="Helical" evidence="3">
    <location>
        <begin position="30"/>
        <end position="52"/>
    </location>
</feature>
<dbReference type="InterPro" id="IPR004843">
    <property type="entry name" value="Calcineurin-like_PHP"/>
</dbReference>
<proteinExistence type="predicted"/>
<feature type="domain" description="Calcineurin-like phosphoesterase" evidence="4">
    <location>
        <begin position="157"/>
        <end position="322"/>
    </location>
</feature>
<keyword evidence="3" id="KW-1133">Transmembrane helix</keyword>
<dbReference type="PANTHER" id="PTHR31302:SF31">
    <property type="entry name" value="PHOSPHODIESTERASE YAEI"/>
    <property type="match status" value="1"/>
</dbReference>
<dbReference type="Proteomes" id="UP001205740">
    <property type="component" value="Unassembled WGS sequence"/>
</dbReference>
<reference evidence="5 6" key="1">
    <citation type="submission" date="2022-06" db="EMBL/GenBank/DDBJ databases">
        <title>Genomic Encyclopedia of Archaeal and Bacterial Type Strains, Phase II (KMG-II): from individual species to whole genera.</title>
        <authorList>
            <person name="Goeker M."/>
        </authorList>
    </citation>
    <scope>NUCLEOTIDE SEQUENCE [LARGE SCALE GENOMIC DNA]</scope>
    <source>
        <strain evidence="5 6">DSM 45037</strain>
    </source>
</reference>
<dbReference type="SUPFAM" id="SSF56300">
    <property type="entry name" value="Metallo-dependent phosphatases"/>
    <property type="match status" value="1"/>
</dbReference>
<keyword evidence="1" id="KW-0479">Metal-binding</keyword>
<evidence type="ECO:0000313" key="5">
    <source>
        <dbReference type="EMBL" id="MCP2159374.1"/>
    </source>
</evidence>
<keyword evidence="2" id="KW-0378">Hydrolase</keyword>
<evidence type="ECO:0000256" key="1">
    <source>
        <dbReference type="ARBA" id="ARBA00022723"/>
    </source>
</evidence>
<feature type="transmembrane region" description="Helical" evidence="3">
    <location>
        <begin position="72"/>
        <end position="93"/>
    </location>
</feature>
<evidence type="ECO:0000313" key="6">
    <source>
        <dbReference type="Proteomes" id="UP001205740"/>
    </source>
</evidence>
<evidence type="ECO:0000256" key="3">
    <source>
        <dbReference type="SAM" id="Phobius"/>
    </source>
</evidence>
<feature type="transmembrane region" description="Helical" evidence="3">
    <location>
        <begin position="6"/>
        <end position="23"/>
    </location>
</feature>
<dbReference type="InterPro" id="IPR029052">
    <property type="entry name" value="Metallo-depent_PP-like"/>
</dbReference>
<keyword evidence="6" id="KW-1185">Reference proteome</keyword>
<dbReference type="CDD" id="cd07385">
    <property type="entry name" value="MPP_YkuE_C"/>
    <property type="match status" value="1"/>
</dbReference>
<protein>
    <recommendedName>
        <fullName evidence="4">Calcineurin-like phosphoesterase domain-containing protein</fullName>
    </recommendedName>
</protein>
<dbReference type="PANTHER" id="PTHR31302">
    <property type="entry name" value="TRANSMEMBRANE PROTEIN WITH METALLOPHOSPHOESTERASE DOMAIN-RELATED"/>
    <property type="match status" value="1"/>
</dbReference>